<comment type="similarity">
    <text evidence="2">Belongs to the ARS2 family.</text>
</comment>
<dbReference type="InterPro" id="IPR021933">
    <property type="entry name" value="SERRATE/Ars2_N"/>
</dbReference>
<feature type="compositionally biased region" description="Basic and acidic residues" evidence="4">
    <location>
        <begin position="56"/>
        <end position="91"/>
    </location>
</feature>
<dbReference type="PANTHER" id="PTHR13165">
    <property type="entry name" value="ARSENITE-RESISTANCE PROTEIN 2"/>
    <property type="match status" value="1"/>
</dbReference>
<dbReference type="AlphaFoldDB" id="A0AAN9QTU7"/>
<dbReference type="EMBL" id="JAYMYR010000009">
    <property type="protein sequence ID" value="KAK7342978.1"/>
    <property type="molecule type" value="Genomic_DNA"/>
</dbReference>
<evidence type="ECO:0000256" key="3">
    <source>
        <dbReference type="ARBA" id="ARBA00023242"/>
    </source>
</evidence>
<sequence>MAEVMNVPPESLDKSPSSAAPPPPPPPPPPPQPTPAADDLPPPPPPPHYPPRRRDRRDDRDFDRPPNRRGDYYDRNASPPRDRDRDRDRDFKRRRSPSPPHRDQRYSPAPRRSPPPYKRSRRGSPRGGYGPDDRHGYNYYGGYERGMGGRGGYADEKSYGRFGPRSAGGYQNGISDVESNRGYGDMQSGAQREGLMSYKQFIQELEDDILPAEAERRYQEYKSEYISTQKRAYFNAHKDEEWLKDKYHPTNLLTVIERRNENARQLAKDFLLDLQSGTLELNPGSDASISSKSGQASEPNSEEEGDTGGKRRRHGRGPNKDNDFSAAPKAHPISSEPRRIQADVQQAQVLVRKLDAEKGIEDNILCSSSDHNKNDDKAHSGSVGPIVIIRGLTSVKGLEGVELLDTLITFLWRIHGVDYYGMIETNEAKGFRHVRPEGTGQEETGKSGSDWEKKLDLFWQGRLNGLDPLEIMTAKEKIDAAAMEVLDPYVRKIRDEKYGWKYGCGAKGCTKLFHAAEFVHKHLKLKHPELVLEQTTKVREDLYFQNYMNDPDAPGGTPIMQQSQRDRPLKRRLGLEGRLRDDRGNRRDHDRNDRMNGDRPDNSPSNERQSLEMGNRDETMYDSYAGAGVPPFASDIPPPPVLMPVPGAGPLGPFVPAPPEVAMQMLRDQGGPSYDASGRKMRGGPHMSGAAPIIAVPPNFRPDPRRMRSYQDLDAPEDEVTVIDYRSL</sequence>
<evidence type="ECO:0000259" key="5">
    <source>
        <dbReference type="PROSITE" id="PS00028"/>
    </source>
</evidence>
<dbReference type="PROSITE" id="PS00028">
    <property type="entry name" value="ZINC_FINGER_C2H2_1"/>
    <property type="match status" value="1"/>
</dbReference>
<dbReference type="GO" id="GO:0031053">
    <property type="term" value="P:primary miRNA processing"/>
    <property type="evidence" value="ECO:0007669"/>
    <property type="project" value="TreeGrafter"/>
</dbReference>
<name>A0AAN9QTU7_PHACN</name>
<evidence type="ECO:0000256" key="4">
    <source>
        <dbReference type="SAM" id="MobiDB-lite"/>
    </source>
</evidence>
<dbReference type="InterPro" id="IPR007042">
    <property type="entry name" value="SERRATE/Ars2_C"/>
</dbReference>
<keyword evidence="7" id="KW-1185">Reference proteome</keyword>
<feature type="compositionally biased region" description="Pro residues" evidence="4">
    <location>
        <begin position="19"/>
        <end position="49"/>
    </location>
</feature>
<evidence type="ECO:0000256" key="2">
    <source>
        <dbReference type="ARBA" id="ARBA00005407"/>
    </source>
</evidence>
<feature type="domain" description="C2H2-type" evidence="5">
    <location>
        <begin position="504"/>
        <end position="527"/>
    </location>
</feature>
<feature type="region of interest" description="Disordered" evidence="4">
    <location>
        <begin position="281"/>
        <end position="340"/>
    </location>
</feature>
<keyword evidence="3" id="KW-0539">Nucleus</keyword>
<feature type="region of interest" description="Disordered" evidence="4">
    <location>
        <begin position="547"/>
        <end position="615"/>
    </location>
</feature>
<dbReference type="Pfam" id="PF12066">
    <property type="entry name" value="SERRATE_Ars2_N"/>
    <property type="match status" value="1"/>
</dbReference>
<protein>
    <recommendedName>
        <fullName evidence="5">C2H2-type domain-containing protein</fullName>
    </recommendedName>
</protein>
<feature type="compositionally biased region" description="Basic and acidic residues" evidence="4">
    <location>
        <begin position="573"/>
        <end position="601"/>
    </location>
</feature>
<accession>A0AAN9QTU7</accession>
<feature type="compositionally biased region" description="Gly residues" evidence="4">
    <location>
        <begin position="143"/>
        <end position="152"/>
    </location>
</feature>
<dbReference type="PANTHER" id="PTHR13165:SF0">
    <property type="entry name" value="SERRATE RNA EFFECTOR MOLECULE HOMOLOG"/>
    <property type="match status" value="1"/>
</dbReference>
<dbReference type="InterPro" id="IPR013087">
    <property type="entry name" value="Znf_C2H2_type"/>
</dbReference>
<dbReference type="GO" id="GO:0016604">
    <property type="term" value="C:nuclear body"/>
    <property type="evidence" value="ECO:0007669"/>
    <property type="project" value="TreeGrafter"/>
</dbReference>
<organism evidence="6 7">
    <name type="scientific">Phaseolus coccineus</name>
    <name type="common">Scarlet runner bean</name>
    <name type="synonym">Phaseolus multiflorus</name>
    <dbReference type="NCBI Taxonomy" id="3886"/>
    <lineage>
        <taxon>Eukaryota</taxon>
        <taxon>Viridiplantae</taxon>
        <taxon>Streptophyta</taxon>
        <taxon>Embryophyta</taxon>
        <taxon>Tracheophyta</taxon>
        <taxon>Spermatophyta</taxon>
        <taxon>Magnoliopsida</taxon>
        <taxon>eudicotyledons</taxon>
        <taxon>Gunneridae</taxon>
        <taxon>Pentapetalae</taxon>
        <taxon>rosids</taxon>
        <taxon>fabids</taxon>
        <taxon>Fabales</taxon>
        <taxon>Fabaceae</taxon>
        <taxon>Papilionoideae</taxon>
        <taxon>50 kb inversion clade</taxon>
        <taxon>NPAAA clade</taxon>
        <taxon>indigoferoid/millettioid clade</taxon>
        <taxon>Phaseoleae</taxon>
        <taxon>Phaseolus</taxon>
    </lineage>
</organism>
<feature type="region of interest" description="Disordered" evidence="4">
    <location>
        <begin position="671"/>
        <end position="709"/>
    </location>
</feature>
<dbReference type="InterPro" id="IPR039727">
    <property type="entry name" value="SE/Ars2"/>
</dbReference>
<dbReference type="Pfam" id="PF04959">
    <property type="entry name" value="ARS2"/>
    <property type="match status" value="1"/>
</dbReference>
<evidence type="ECO:0000256" key="1">
    <source>
        <dbReference type="ARBA" id="ARBA00004123"/>
    </source>
</evidence>
<evidence type="ECO:0000313" key="6">
    <source>
        <dbReference type="EMBL" id="KAK7342978.1"/>
    </source>
</evidence>
<comment type="subcellular location">
    <subcellularLocation>
        <location evidence="1">Nucleus</location>
    </subcellularLocation>
</comment>
<proteinExistence type="inferred from homology"/>
<dbReference type="Proteomes" id="UP001374584">
    <property type="component" value="Unassembled WGS sequence"/>
</dbReference>
<feature type="region of interest" description="Disordered" evidence="4">
    <location>
        <begin position="1"/>
        <end position="173"/>
    </location>
</feature>
<evidence type="ECO:0000313" key="7">
    <source>
        <dbReference type="Proteomes" id="UP001374584"/>
    </source>
</evidence>
<gene>
    <name evidence="6" type="ORF">VNO80_25937</name>
</gene>
<reference evidence="6 7" key="1">
    <citation type="submission" date="2024-01" db="EMBL/GenBank/DDBJ databases">
        <title>The genomes of 5 underutilized Papilionoideae crops provide insights into root nodulation and disease resistanc.</title>
        <authorList>
            <person name="Jiang F."/>
        </authorList>
    </citation>
    <scope>NUCLEOTIDE SEQUENCE [LARGE SCALE GENOMIC DNA]</scope>
    <source>
        <strain evidence="6">JINMINGXINNONG_FW02</strain>
        <tissue evidence="6">Leaves</tissue>
    </source>
</reference>
<comment type="caution">
    <text evidence="6">The sequence shown here is derived from an EMBL/GenBank/DDBJ whole genome shotgun (WGS) entry which is preliminary data.</text>
</comment>
<feature type="compositionally biased region" description="Polar residues" evidence="4">
    <location>
        <begin position="281"/>
        <end position="299"/>
    </location>
</feature>